<dbReference type="SMART" id="SM00360">
    <property type="entry name" value="RRM"/>
    <property type="match status" value="1"/>
</dbReference>
<evidence type="ECO:0000256" key="2">
    <source>
        <dbReference type="ARBA" id="ARBA00007459"/>
    </source>
</evidence>
<dbReference type="GO" id="GO:0006397">
    <property type="term" value="P:mRNA processing"/>
    <property type="evidence" value="ECO:0007669"/>
    <property type="project" value="UniProtKB-KW"/>
</dbReference>
<keyword evidence="5" id="KW-0539">Nucleus</keyword>
<dbReference type="SUPFAM" id="SSF54928">
    <property type="entry name" value="RNA-binding domain, RBD"/>
    <property type="match status" value="1"/>
</dbReference>
<evidence type="ECO:0000256" key="6">
    <source>
        <dbReference type="PROSITE-ProRule" id="PRU00176"/>
    </source>
</evidence>
<dbReference type="Proteomes" id="UP000572268">
    <property type="component" value="Unassembled WGS sequence"/>
</dbReference>
<feature type="region of interest" description="Disordered" evidence="7">
    <location>
        <begin position="1"/>
        <end position="50"/>
    </location>
</feature>
<gene>
    <name evidence="9" type="primary">PABPC1L</name>
    <name evidence="10" type="ORF">FOL46_006060</name>
    <name evidence="9" type="ORF">FOZ61_006488</name>
</gene>
<dbReference type="Gene3D" id="3.30.70.330">
    <property type="match status" value="1"/>
</dbReference>
<dbReference type="GO" id="GO:0005634">
    <property type="term" value="C:nucleus"/>
    <property type="evidence" value="ECO:0007669"/>
    <property type="project" value="UniProtKB-SubCell"/>
</dbReference>
<evidence type="ECO:0000256" key="3">
    <source>
        <dbReference type="ARBA" id="ARBA00022664"/>
    </source>
</evidence>
<comment type="caution">
    <text evidence="9">The sequence shown here is derived from an EMBL/GenBank/DDBJ whole genome shotgun (WGS) entry which is preliminary data.</text>
</comment>
<feature type="domain" description="RRM" evidence="8">
    <location>
        <begin position="327"/>
        <end position="407"/>
    </location>
</feature>
<proteinExistence type="inferred from homology"/>
<evidence type="ECO:0000259" key="8">
    <source>
        <dbReference type="PROSITE" id="PS50102"/>
    </source>
</evidence>
<feature type="compositionally biased region" description="Gly residues" evidence="7">
    <location>
        <begin position="98"/>
        <end position="113"/>
    </location>
</feature>
<dbReference type="Pfam" id="PF05182">
    <property type="entry name" value="Fip1"/>
    <property type="match status" value="1"/>
</dbReference>
<dbReference type="PANTHER" id="PTHR48027">
    <property type="entry name" value="HETEROGENEOUS NUCLEAR RIBONUCLEOPROTEIN 87F-RELATED"/>
    <property type="match status" value="1"/>
</dbReference>
<dbReference type="InterPro" id="IPR052462">
    <property type="entry name" value="SLIRP/GR-RBP-like"/>
</dbReference>
<keyword evidence="3" id="KW-0507">mRNA processing</keyword>
<dbReference type="EMBL" id="JABANN010000381">
    <property type="protein sequence ID" value="KAF4660654.1"/>
    <property type="molecule type" value="Genomic_DNA"/>
</dbReference>
<evidence type="ECO:0000256" key="1">
    <source>
        <dbReference type="ARBA" id="ARBA00004123"/>
    </source>
</evidence>
<evidence type="ECO:0000256" key="5">
    <source>
        <dbReference type="ARBA" id="ARBA00023242"/>
    </source>
</evidence>
<evidence type="ECO:0000313" key="9">
    <source>
        <dbReference type="EMBL" id="KAF4657111.1"/>
    </source>
</evidence>
<name>A0A7J6LDD4_PEROL</name>
<dbReference type="InterPro" id="IPR012677">
    <property type="entry name" value="Nucleotide-bd_a/b_plait_sf"/>
</dbReference>
<dbReference type="Proteomes" id="UP000570595">
    <property type="component" value="Unassembled WGS sequence"/>
</dbReference>
<protein>
    <submittedName>
        <fullName evidence="9">Poly(A) binding protein, cytoplasmic 1-like</fullName>
    </submittedName>
</protein>
<dbReference type="PROSITE" id="PS50102">
    <property type="entry name" value="RRM"/>
    <property type="match status" value="1"/>
</dbReference>
<accession>A0A7J6LDD4</accession>
<dbReference type="AlphaFoldDB" id="A0A7J6LDD4"/>
<feature type="region of interest" description="Disordered" evidence="7">
    <location>
        <begin position="409"/>
        <end position="459"/>
    </location>
</feature>
<evidence type="ECO:0000313" key="12">
    <source>
        <dbReference type="Proteomes" id="UP000572268"/>
    </source>
</evidence>
<reference evidence="11 12" key="1">
    <citation type="submission" date="2020-04" db="EMBL/GenBank/DDBJ databases">
        <title>Perkinsus olseni comparative genomics.</title>
        <authorList>
            <person name="Bogema D.R."/>
        </authorList>
    </citation>
    <scope>NUCLEOTIDE SEQUENCE [LARGE SCALE GENOMIC DNA]</scope>
    <source>
        <strain evidence="9">ATCC PRA-179</strain>
        <strain evidence="10">ATCC PRA-31</strain>
    </source>
</reference>
<evidence type="ECO:0000256" key="7">
    <source>
        <dbReference type="SAM" id="MobiDB-lite"/>
    </source>
</evidence>
<dbReference type="Pfam" id="PF00076">
    <property type="entry name" value="RRM_1"/>
    <property type="match status" value="1"/>
</dbReference>
<evidence type="ECO:0000313" key="11">
    <source>
        <dbReference type="Proteomes" id="UP000570595"/>
    </source>
</evidence>
<dbReference type="InterPro" id="IPR035979">
    <property type="entry name" value="RBD_domain_sf"/>
</dbReference>
<dbReference type="GO" id="GO:0003723">
    <property type="term" value="F:RNA binding"/>
    <property type="evidence" value="ECO:0007669"/>
    <property type="project" value="UniProtKB-UniRule"/>
</dbReference>
<feature type="region of interest" description="Disordered" evidence="7">
    <location>
        <begin position="91"/>
        <end position="137"/>
    </location>
</feature>
<keyword evidence="4 6" id="KW-0694">RNA-binding</keyword>
<dbReference type="OrthoDB" id="410044at2759"/>
<feature type="region of interest" description="Disordered" evidence="7">
    <location>
        <begin position="172"/>
        <end position="191"/>
    </location>
</feature>
<dbReference type="EMBL" id="JABAHT010000370">
    <property type="protein sequence ID" value="KAF4657111.1"/>
    <property type="molecule type" value="Genomic_DNA"/>
</dbReference>
<comment type="similarity">
    <text evidence="2">Belongs to the FIP1 family.</text>
</comment>
<evidence type="ECO:0000313" key="10">
    <source>
        <dbReference type="EMBL" id="KAF4660654.1"/>
    </source>
</evidence>
<dbReference type="InterPro" id="IPR000504">
    <property type="entry name" value="RRM_dom"/>
</dbReference>
<organism evidence="9 11">
    <name type="scientific">Perkinsus olseni</name>
    <name type="common">Perkinsus atlanticus</name>
    <dbReference type="NCBI Taxonomy" id="32597"/>
    <lineage>
        <taxon>Eukaryota</taxon>
        <taxon>Sar</taxon>
        <taxon>Alveolata</taxon>
        <taxon>Perkinsozoa</taxon>
        <taxon>Perkinsea</taxon>
        <taxon>Perkinsida</taxon>
        <taxon>Perkinsidae</taxon>
        <taxon>Perkinsus</taxon>
    </lineage>
</organism>
<comment type="subcellular location">
    <subcellularLocation>
        <location evidence="1">Nucleus</location>
    </subcellularLocation>
</comment>
<dbReference type="CDD" id="cd00590">
    <property type="entry name" value="RRM_SF"/>
    <property type="match status" value="1"/>
</dbReference>
<sequence>MSQLDFLRALRAEEEEDAQEDGERPTGDVSPLTSEGDPVSEPSEGAAASKGGWGDILAAQQSYLRLMILDVEWRVSRNFSSNLEAIFRSDTASASSGQPGGSGGGWGSILGGGAKRKADETWAEPASKTVKTGDESTTAEFPEAAHIKILFYASEGVEVSAEDVHNYKTSLKTTDKGSAAAQEASTGGPPRAFGLSDEHGENEAVGVASIPKEEFKEVLDKLVWSMDTDTEPLWRRAHPNELSAYFNYGLNEQLFREYMLDKQICLRLDRAKRNKITVGTYPAQGNLGIMNAAPGGGPGRALPGGPGQRHVNPRDMEDMPGANDPKRSLYVCGFPAEWGEQELHDLFVKFGQLESVVIMPNRVGHSRGAGFVNYDDNVLSQQVVLAMNGYCVPDRPDCTLAVRFAKAKTQQLPAGARERDSHRGGSWGKGKGKGDGHYGRGKGKGKGWESRGKGGGFYH</sequence>
<evidence type="ECO:0000256" key="4">
    <source>
        <dbReference type="ARBA" id="ARBA00022884"/>
    </source>
</evidence>
<dbReference type="InterPro" id="IPR007854">
    <property type="entry name" value="Fip1_dom"/>
</dbReference>